<evidence type="ECO:0000256" key="1">
    <source>
        <dbReference type="SAM" id="MobiDB-lite"/>
    </source>
</evidence>
<proteinExistence type="predicted"/>
<dbReference type="GO" id="GO:0003676">
    <property type="term" value="F:nucleic acid binding"/>
    <property type="evidence" value="ECO:0007669"/>
    <property type="project" value="InterPro"/>
</dbReference>
<feature type="region of interest" description="Disordered" evidence="1">
    <location>
        <begin position="27"/>
        <end position="51"/>
    </location>
</feature>
<sequence>MRFGRGMRVEDPAEVEAYRDRLDRMMGRGKWQGGGDISAPPAPDEGKEARLQGKCEKWLKDRGYPYVHDRSKKRNKRGEILDLYCFLPEGRVVIMELKSKDGGMSPEQRQTYRMLKYLKHEVYEVRSFKQFLQIMQGLP</sequence>
<organism evidence="2">
    <name type="scientific">viral metagenome</name>
    <dbReference type="NCBI Taxonomy" id="1070528"/>
    <lineage>
        <taxon>unclassified sequences</taxon>
        <taxon>metagenomes</taxon>
        <taxon>organismal metagenomes</taxon>
    </lineage>
</organism>
<dbReference type="AlphaFoldDB" id="A0A6M3JPH8"/>
<evidence type="ECO:0008006" key="3">
    <source>
        <dbReference type="Google" id="ProtNLM"/>
    </source>
</evidence>
<gene>
    <name evidence="2" type="ORF">MM415A03354_0008</name>
</gene>
<reference evidence="2" key="1">
    <citation type="submission" date="2020-03" db="EMBL/GenBank/DDBJ databases">
        <title>The deep terrestrial virosphere.</title>
        <authorList>
            <person name="Holmfeldt K."/>
            <person name="Nilsson E."/>
            <person name="Simone D."/>
            <person name="Lopez-Fernandez M."/>
            <person name="Wu X."/>
            <person name="de Brujin I."/>
            <person name="Lundin D."/>
            <person name="Andersson A."/>
            <person name="Bertilsson S."/>
            <person name="Dopson M."/>
        </authorList>
    </citation>
    <scope>NUCLEOTIDE SEQUENCE</scope>
    <source>
        <strain evidence="2">MM415A03354</strain>
    </source>
</reference>
<protein>
    <recommendedName>
        <fullName evidence="3">VRR-NUC domain-containing protein</fullName>
    </recommendedName>
</protein>
<dbReference type="EMBL" id="MT141850">
    <property type="protein sequence ID" value="QJA71158.1"/>
    <property type="molecule type" value="Genomic_DNA"/>
</dbReference>
<evidence type="ECO:0000313" key="2">
    <source>
        <dbReference type="EMBL" id="QJA71158.1"/>
    </source>
</evidence>
<name>A0A6M3JPH8_9ZZZZ</name>
<dbReference type="Gene3D" id="3.40.1350.10">
    <property type="match status" value="1"/>
</dbReference>
<accession>A0A6M3JPH8</accession>
<dbReference type="InterPro" id="IPR011856">
    <property type="entry name" value="tRNA_endonuc-like_dom_sf"/>
</dbReference>